<dbReference type="EMBL" id="RBNI01013915">
    <property type="protein sequence ID" value="RUP24754.1"/>
    <property type="molecule type" value="Genomic_DNA"/>
</dbReference>
<feature type="non-terminal residue" evidence="2">
    <location>
        <position position="1"/>
    </location>
</feature>
<evidence type="ECO:0000313" key="2">
    <source>
        <dbReference type="EMBL" id="RUP24754.1"/>
    </source>
</evidence>
<evidence type="ECO:0000313" key="3">
    <source>
        <dbReference type="Proteomes" id="UP000268093"/>
    </source>
</evidence>
<reference evidence="2 3" key="1">
    <citation type="journal article" date="2018" name="New Phytol.">
        <title>Phylogenomics of Endogonaceae and evolution of mycorrhizas within Mucoromycota.</title>
        <authorList>
            <person name="Chang Y."/>
            <person name="Desiro A."/>
            <person name="Na H."/>
            <person name="Sandor L."/>
            <person name="Lipzen A."/>
            <person name="Clum A."/>
            <person name="Barry K."/>
            <person name="Grigoriev I.V."/>
            <person name="Martin F.M."/>
            <person name="Stajich J.E."/>
            <person name="Smith M.E."/>
            <person name="Bonito G."/>
            <person name="Spatafora J.W."/>
        </authorList>
    </citation>
    <scope>NUCLEOTIDE SEQUENCE [LARGE SCALE GENOMIC DNA]</scope>
    <source>
        <strain evidence="2 3">GMNB39</strain>
    </source>
</reference>
<sequence>SYLVILPPSHSLVIYNSMTQRSKHSAKPTKKAKAPPKPSASISFDEPPPVATISGWEDGVPFTRSVSRLDRWELQGADTLTIHIGDLDIQLTQDPHSPHLGGYVWISSFALSSFFQNLVEEQRALGSSNPSTRDLDVRL</sequence>
<evidence type="ECO:0000256" key="1">
    <source>
        <dbReference type="SAM" id="MobiDB-lite"/>
    </source>
</evidence>
<organism evidence="2 3">
    <name type="scientific">Jimgerdemannia flammicorona</name>
    <dbReference type="NCBI Taxonomy" id="994334"/>
    <lineage>
        <taxon>Eukaryota</taxon>
        <taxon>Fungi</taxon>
        <taxon>Fungi incertae sedis</taxon>
        <taxon>Mucoromycota</taxon>
        <taxon>Mucoromycotina</taxon>
        <taxon>Endogonomycetes</taxon>
        <taxon>Endogonales</taxon>
        <taxon>Endogonaceae</taxon>
        <taxon>Jimgerdemannia</taxon>
    </lineage>
</organism>
<dbReference type="AlphaFoldDB" id="A0A433BES2"/>
<name>A0A433BES2_9FUNG</name>
<comment type="caution">
    <text evidence="2">The sequence shown here is derived from an EMBL/GenBank/DDBJ whole genome shotgun (WGS) entry which is preliminary data.</text>
</comment>
<protein>
    <submittedName>
        <fullName evidence="2">Uncharacterized protein</fullName>
    </submittedName>
</protein>
<proteinExistence type="predicted"/>
<accession>A0A433BES2</accession>
<gene>
    <name evidence="2" type="ORF">BC936DRAFT_138897</name>
</gene>
<feature type="non-terminal residue" evidence="2">
    <location>
        <position position="139"/>
    </location>
</feature>
<dbReference type="Proteomes" id="UP000268093">
    <property type="component" value="Unassembled WGS sequence"/>
</dbReference>
<feature type="compositionally biased region" description="Basic residues" evidence="1">
    <location>
        <begin position="21"/>
        <end position="34"/>
    </location>
</feature>
<keyword evidence="3" id="KW-1185">Reference proteome</keyword>
<dbReference type="OrthoDB" id="194386at2759"/>
<feature type="region of interest" description="Disordered" evidence="1">
    <location>
        <begin position="19"/>
        <end position="48"/>
    </location>
</feature>